<dbReference type="HOGENOM" id="CLU_2806285_0_0_0"/>
<dbReference type="PATRIC" id="fig|620833.3.peg.2260"/>
<gene>
    <name evidence="1" type="ORF">FPOG_02067</name>
</gene>
<evidence type="ECO:0000313" key="2">
    <source>
        <dbReference type="Proteomes" id="UP000005809"/>
    </source>
</evidence>
<name>K1GE37_9FUSO</name>
<dbReference type="Proteomes" id="UP000005809">
    <property type="component" value="Unassembled WGS sequence"/>
</dbReference>
<evidence type="ECO:0000313" key="1">
    <source>
        <dbReference type="EMBL" id="EKA92404.1"/>
    </source>
</evidence>
<proteinExistence type="predicted"/>
<dbReference type="EMBL" id="ACIF01000364">
    <property type="protein sequence ID" value="EKA92404.1"/>
    <property type="molecule type" value="Genomic_DNA"/>
</dbReference>
<sequence length="67" mass="8264">MLIDNEEILRLTDFDDYKINSFLTTNLKKRLIRNLSRIYLEESRTKECEEFLKNQIERVVKELNWKI</sequence>
<organism evidence="1 2">
    <name type="scientific">Fusobacterium periodonticum D10</name>
    <dbReference type="NCBI Taxonomy" id="620833"/>
    <lineage>
        <taxon>Bacteria</taxon>
        <taxon>Fusobacteriati</taxon>
        <taxon>Fusobacteriota</taxon>
        <taxon>Fusobacteriia</taxon>
        <taxon>Fusobacteriales</taxon>
        <taxon>Fusobacteriaceae</taxon>
        <taxon>Fusobacterium</taxon>
    </lineage>
</organism>
<comment type="caution">
    <text evidence="1">The sequence shown here is derived from an EMBL/GenBank/DDBJ whole genome shotgun (WGS) entry which is preliminary data.</text>
</comment>
<accession>K1GE37</accession>
<protein>
    <submittedName>
        <fullName evidence="1">Uncharacterized protein</fullName>
    </submittedName>
</protein>
<reference evidence="1 2" key="1">
    <citation type="submission" date="2012-05" db="EMBL/GenBank/DDBJ databases">
        <title>The Genome Sequence of Fusobacterium periodontium Oral Taxon 201 Strain D10.</title>
        <authorList>
            <consortium name="The Broad Institute Genome Sequencing Platform"/>
            <consortium name="The Broad Institute Genome Sequencing Center for Infectious Disease"/>
            <person name="Earl A."/>
            <person name="Ward D."/>
            <person name="Feldgarden M."/>
            <person name="Gevers D."/>
            <person name="Strauss J."/>
            <person name="Sibley C."/>
            <person name="White A."/>
            <person name="Ambrose C.E."/>
            <person name="Allen-Vercoe E."/>
            <person name="Walker B."/>
            <person name="Young S.K."/>
            <person name="Zeng Q."/>
            <person name="Gargeya S."/>
            <person name="Fitzgerald M."/>
            <person name="Haas B."/>
            <person name="Abouelleil A."/>
            <person name="Alvarado L."/>
            <person name="Arachchi H.M."/>
            <person name="Berlin A.M."/>
            <person name="Chapman S.B."/>
            <person name="Goldberg J."/>
            <person name="Griggs A."/>
            <person name="Gujja S."/>
            <person name="Hansen M."/>
            <person name="Howarth C."/>
            <person name="Imamovic A."/>
            <person name="Larimer J."/>
            <person name="McCowan C."/>
            <person name="Montmayeur A."/>
            <person name="Murphy C."/>
            <person name="Neiman D."/>
            <person name="Pearson M."/>
            <person name="Priest M."/>
            <person name="Roberts A."/>
            <person name="Saif S."/>
            <person name="Shea T."/>
            <person name="Sisk P."/>
            <person name="Sykes S."/>
            <person name="Wortman J."/>
            <person name="Nusbaum C."/>
            <person name="Birren B."/>
        </authorList>
    </citation>
    <scope>NUCLEOTIDE SEQUENCE [LARGE SCALE GENOMIC DNA]</scope>
    <source>
        <strain evidence="1 2">D10</strain>
    </source>
</reference>
<dbReference type="AlphaFoldDB" id="K1GE37"/>